<sequence>MGMTASLGAGVLLTEDGGMKTIYELMANLGATVLASVRQHGDILALYVPKPDDFTKKVDRPQLQNSPFLAALITIMERIQRDVEPQLKKLTVDNETGYKLTKVPDLFTRLELSNTLTTMAVNVDQQF</sequence>
<gene>
    <name evidence="1" type="ORF">HPLM_LOCUS6499</name>
</gene>
<proteinExistence type="predicted"/>
<dbReference type="EMBL" id="UZAF01016503">
    <property type="protein sequence ID" value="VDO29184.1"/>
    <property type="molecule type" value="Genomic_DNA"/>
</dbReference>
<evidence type="ECO:0000313" key="3">
    <source>
        <dbReference type="WBParaSite" id="HPLM_0000650701-mRNA-1"/>
    </source>
</evidence>
<keyword evidence="2" id="KW-1185">Reference proteome</keyword>
<dbReference type="WBParaSite" id="HPLM_0000650701-mRNA-1">
    <property type="protein sequence ID" value="HPLM_0000650701-mRNA-1"/>
    <property type="gene ID" value="HPLM_0000650701"/>
</dbReference>
<dbReference type="AlphaFoldDB" id="A0A158QLH5"/>
<reference evidence="3" key="1">
    <citation type="submission" date="2016-04" db="UniProtKB">
        <authorList>
            <consortium name="WormBaseParasite"/>
        </authorList>
    </citation>
    <scope>IDENTIFICATION</scope>
</reference>
<dbReference type="Gene3D" id="1.20.1320.30">
    <property type="match status" value="1"/>
</dbReference>
<dbReference type="OrthoDB" id="416741at2759"/>
<dbReference type="STRING" id="6290.A0A158QLH5"/>
<dbReference type="Gene3D" id="3.40.50.300">
    <property type="entry name" value="P-loop containing nucleotide triphosphate hydrolases"/>
    <property type="match status" value="2"/>
</dbReference>
<name>A0A158QLH5_HAEPC</name>
<evidence type="ECO:0000313" key="1">
    <source>
        <dbReference type="EMBL" id="VDO29184.1"/>
    </source>
</evidence>
<dbReference type="Proteomes" id="UP000268014">
    <property type="component" value="Unassembled WGS sequence"/>
</dbReference>
<organism evidence="3">
    <name type="scientific">Haemonchus placei</name>
    <name type="common">Barber's pole worm</name>
    <dbReference type="NCBI Taxonomy" id="6290"/>
    <lineage>
        <taxon>Eukaryota</taxon>
        <taxon>Metazoa</taxon>
        <taxon>Ecdysozoa</taxon>
        <taxon>Nematoda</taxon>
        <taxon>Chromadorea</taxon>
        <taxon>Rhabditida</taxon>
        <taxon>Rhabditina</taxon>
        <taxon>Rhabditomorpha</taxon>
        <taxon>Strongyloidea</taxon>
        <taxon>Trichostrongylidae</taxon>
        <taxon>Haemonchus</taxon>
    </lineage>
</organism>
<dbReference type="InterPro" id="IPR027417">
    <property type="entry name" value="P-loop_NTPase"/>
</dbReference>
<reference evidence="1 2" key="2">
    <citation type="submission" date="2018-11" db="EMBL/GenBank/DDBJ databases">
        <authorList>
            <consortium name="Pathogen Informatics"/>
        </authorList>
    </citation>
    <scope>NUCLEOTIDE SEQUENCE [LARGE SCALE GENOMIC DNA]</scope>
    <source>
        <strain evidence="1 2">MHpl1</strain>
    </source>
</reference>
<protein>
    <submittedName>
        <fullName evidence="3">Serine hydrolase</fullName>
    </submittedName>
</protein>
<evidence type="ECO:0000313" key="2">
    <source>
        <dbReference type="Proteomes" id="UP000268014"/>
    </source>
</evidence>
<accession>A0A158QLH5</accession>
<dbReference type="OMA" id="RPQLKEP"/>